<comment type="subunit">
    <text evidence="5">Self-interacts. Interacts with FtsZ.</text>
</comment>
<dbReference type="SUPFAM" id="SSF53067">
    <property type="entry name" value="Actin-like ATPase domain"/>
    <property type="match status" value="2"/>
</dbReference>
<evidence type="ECO:0000256" key="2">
    <source>
        <dbReference type="ARBA" id="ARBA00022618"/>
    </source>
</evidence>
<gene>
    <name evidence="5" type="primary">ftsA</name>
    <name evidence="8" type="ORF">A3F54_04895</name>
</gene>
<evidence type="ECO:0000256" key="3">
    <source>
        <dbReference type="ARBA" id="ARBA00023136"/>
    </source>
</evidence>
<feature type="domain" description="SHS2" evidence="7">
    <location>
        <begin position="6"/>
        <end position="197"/>
    </location>
</feature>
<dbReference type="InterPro" id="IPR003494">
    <property type="entry name" value="SHS2_FtsA"/>
</dbReference>
<dbReference type="PANTHER" id="PTHR32432">
    <property type="entry name" value="CELL DIVISION PROTEIN FTSA-RELATED"/>
    <property type="match status" value="1"/>
</dbReference>
<dbReference type="Proteomes" id="UP000176952">
    <property type="component" value="Unassembled WGS sequence"/>
</dbReference>
<comment type="subcellular location">
    <subcellularLocation>
        <location evidence="5">Cell membrane</location>
        <topology evidence="5">Peripheral membrane protein</topology>
        <orientation evidence="5">Cytoplasmic side</orientation>
    </subcellularLocation>
    <text evidence="5">Localizes to the Z ring in an FtsZ-dependent manner. Targeted to the membrane through a conserved C-terminal amphipathic helix.</text>
</comment>
<dbReference type="Gene3D" id="3.30.420.40">
    <property type="match status" value="1"/>
</dbReference>
<comment type="similarity">
    <text evidence="5 6">Belongs to the FtsA/MreB family.</text>
</comment>
<keyword evidence="4 5" id="KW-0131">Cell cycle</keyword>
<dbReference type="GO" id="GO:0043093">
    <property type="term" value="P:FtsZ-dependent cytokinesis"/>
    <property type="evidence" value="ECO:0007669"/>
    <property type="project" value="UniProtKB-UniRule"/>
</dbReference>
<keyword evidence="2 5" id="KW-0132">Cell division</keyword>
<dbReference type="PANTHER" id="PTHR32432:SF4">
    <property type="entry name" value="CELL DIVISION PROTEIN FTSA"/>
    <property type="match status" value="1"/>
</dbReference>
<organism evidence="8 9">
    <name type="scientific">Candidatus Kerfeldbacteria bacterium RIFCSPHIGHO2_12_FULL_48_17</name>
    <dbReference type="NCBI Taxonomy" id="1798542"/>
    <lineage>
        <taxon>Bacteria</taxon>
        <taxon>Candidatus Kerfeldiibacteriota</taxon>
    </lineage>
</organism>
<dbReference type="CDD" id="cd24048">
    <property type="entry name" value="ASKHA_NBD_FtsA"/>
    <property type="match status" value="1"/>
</dbReference>
<dbReference type="Pfam" id="PF14450">
    <property type="entry name" value="FtsA"/>
    <property type="match status" value="1"/>
</dbReference>
<dbReference type="AlphaFoldDB" id="A0A1G2B3C8"/>
<dbReference type="Pfam" id="PF02491">
    <property type="entry name" value="SHS2_FTSA"/>
    <property type="match status" value="1"/>
</dbReference>
<dbReference type="InterPro" id="IPR043129">
    <property type="entry name" value="ATPase_NBD"/>
</dbReference>
<evidence type="ECO:0000256" key="1">
    <source>
        <dbReference type="ARBA" id="ARBA00022475"/>
    </source>
</evidence>
<dbReference type="SMART" id="SM00842">
    <property type="entry name" value="FtsA"/>
    <property type="match status" value="1"/>
</dbReference>
<dbReference type="InterPro" id="IPR020823">
    <property type="entry name" value="Cell_div_FtsA"/>
</dbReference>
<protein>
    <recommendedName>
        <fullName evidence="5 6">Cell division protein FtsA</fullName>
    </recommendedName>
</protein>
<evidence type="ECO:0000259" key="7">
    <source>
        <dbReference type="SMART" id="SM00842"/>
    </source>
</evidence>
<keyword evidence="1 5" id="KW-1003">Cell membrane</keyword>
<evidence type="ECO:0000256" key="5">
    <source>
        <dbReference type="HAMAP-Rule" id="MF_02033"/>
    </source>
</evidence>
<evidence type="ECO:0000256" key="6">
    <source>
        <dbReference type="PIRNR" id="PIRNR003101"/>
    </source>
</evidence>
<dbReference type="GO" id="GO:0009898">
    <property type="term" value="C:cytoplasmic side of plasma membrane"/>
    <property type="evidence" value="ECO:0007669"/>
    <property type="project" value="UniProtKB-UniRule"/>
</dbReference>
<dbReference type="STRING" id="1798542.A3F54_04895"/>
<dbReference type="HAMAP" id="MF_02033">
    <property type="entry name" value="FtsA"/>
    <property type="match status" value="1"/>
</dbReference>
<evidence type="ECO:0000313" key="8">
    <source>
        <dbReference type="EMBL" id="OGY83692.1"/>
    </source>
</evidence>
<evidence type="ECO:0000313" key="9">
    <source>
        <dbReference type="Proteomes" id="UP000176952"/>
    </source>
</evidence>
<accession>A0A1G2B3C8</accession>
<dbReference type="NCBIfam" id="TIGR01174">
    <property type="entry name" value="ftsA"/>
    <property type="match status" value="1"/>
</dbReference>
<sequence length="417" mass="44625">MREDIITGLDIGSTNIRVAVGQMVQQTEGHRLQIIGAAEGPSEGISKGSIVSIEDAVSSISRVFEKVERMTGIPVEHAYISILGPHITSQDSHGVVAVAKADGEIREEDVERVVEAAQTVSTPPNYEILHVLPHHFSVDNQKNIKDPVGMTGIKLEVNAQIIQGLSAQIKNLTKCIYRTGADIDDLVFGVLAAAQAVLTKRQKELGVALVNIGATTTGLVVFEEGDVLHTKVLPIGAGHITNDIAIGLRTSIDVAEAVKLQFGSAMHEGESVKGQIDLSKIDENEDAVIARKTVVEIVEARIEEIFTMLNKELKSVKRDGLLPAGVVLTGGGAKLPDITAAAKKYFRLPSSVGVPRDLETAIDKIEDPAFSTAAGLVQWGANLSQRSGHRGHFSLGNLSSVSHVTSKMQQWFKSLLP</sequence>
<dbReference type="Gene3D" id="3.30.1490.110">
    <property type="match status" value="1"/>
</dbReference>
<dbReference type="PIRSF" id="PIRSF003101">
    <property type="entry name" value="FtsA"/>
    <property type="match status" value="1"/>
</dbReference>
<name>A0A1G2B3C8_9BACT</name>
<reference evidence="8 9" key="1">
    <citation type="journal article" date="2016" name="Nat. Commun.">
        <title>Thousands of microbial genomes shed light on interconnected biogeochemical processes in an aquifer system.</title>
        <authorList>
            <person name="Anantharaman K."/>
            <person name="Brown C.T."/>
            <person name="Hug L.A."/>
            <person name="Sharon I."/>
            <person name="Castelle C.J."/>
            <person name="Probst A.J."/>
            <person name="Thomas B.C."/>
            <person name="Singh A."/>
            <person name="Wilkins M.J."/>
            <person name="Karaoz U."/>
            <person name="Brodie E.L."/>
            <person name="Williams K.H."/>
            <person name="Hubbard S.S."/>
            <person name="Banfield J.F."/>
        </authorList>
    </citation>
    <scope>NUCLEOTIDE SEQUENCE [LARGE SCALE GENOMIC DNA]</scope>
</reference>
<proteinExistence type="inferred from homology"/>
<keyword evidence="3 5" id="KW-0472">Membrane</keyword>
<dbReference type="InterPro" id="IPR050696">
    <property type="entry name" value="FtsA/MreB"/>
</dbReference>
<dbReference type="GO" id="GO:0032153">
    <property type="term" value="C:cell division site"/>
    <property type="evidence" value="ECO:0007669"/>
    <property type="project" value="UniProtKB-UniRule"/>
</dbReference>
<evidence type="ECO:0000256" key="4">
    <source>
        <dbReference type="ARBA" id="ARBA00023306"/>
    </source>
</evidence>
<comment type="caution">
    <text evidence="8">The sequence shown here is derived from an EMBL/GenBank/DDBJ whole genome shotgun (WGS) entry which is preliminary data.</text>
</comment>
<dbReference type="EMBL" id="MHKD01000019">
    <property type="protein sequence ID" value="OGY83692.1"/>
    <property type="molecule type" value="Genomic_DNA"/>
</dbReference>
<comment type="function">
    <text evidence="5 6">Cell division protein that is involved in the assembly of the Z ring. May serve as a membrane anchor for the Z ring.</text>
</comment>